<proteinExistence type="predicted"/>
<dbReference type="HOGENOM" id="CLU_1750450_0_0_1"/>
<accession>A0A0C3PUW4</accession>
<evidence type="ECO:0000313" key="2">
    <source>
        <dbReference type="Proteomes" id="UP000054217"/>
    </source>
</evidence>
<protein>
    <submittedName>
        <fullName evidence="1">Uncharacterized protein</fullName>
    </submittedName>
</protein>
<dbReference type="EMBL" id="KN831947">
    <property type="protein sequence ID" value="KIO13056.1"/>
    <property type="molecule type" value="Genomic_DNA"/>
</dbReference>
<name>A0A0C3PUW4_PISTI</name>
<gene>
    <name evidence="1" type="ORF">M404DRAFT_709920</name>
</gene>
<dbReference type="Proteomes" id="UP000054217">
    <property type="component" value="Unassembled WGS sequence"/>
</dbReference>
<reference evidence="1 2" key="1">
    <citation type="submission" date="2014-04" db="EMBL/GenBank/DDBJ databases">
        <authorList>
            <consortium name="DOE Joint Genome Institute"/>
            <person name="Kuo A."/>
            <person name="Kohler A."/>
            <person name="Costa M.D."/>
            <person name="Nagy L.G."/>
            <person name="Floudas D."/>
            <person name="Copeland A."/>
            <person name="Barry K.W."/>
            <person name="Cichocki N."/>
            <person name="Veneault-Fourrey C."/>
            <person name="LaButti K."/>
            <person name="Lindquist E.A."/>
            <person name="Lipzen A."/>
            <person name="Lundell T."/>
            <person name="Morin E."/>
            <person name="Murat C."/>
            <person name="Sun H."/>
            <person name="Tunlid A."/>
            <person name="Henrissat B."/>
            <person name="Grigoriev I.V."/>
            <person name="Hibbett D.S."/>
            <person name="Martin F."/>
            <person name="Nordberg H.P."/>
            <person name="Cantor M.N."/>
            <person name="Hua S.X."/>
        </authorList>
    </citation>
    <scope>NUCLEOTIDE SEQUENCE [LARGE SCALE GENOMIC DNA]</scope>
    <source>
        <strain evidence="1 2">Marx 270</strain>
    </source>
</reference>
<organism evidence="1 2">
    <name type="scientific">Pisolithus tinctorius Marx 270</name>
    <dbReference type="NCBI Taxonomy" id="870435"/>
    <lineage>
        <taxon>Eukaryota</taxon>
        <taxon>Fungi</taxon>
        <taxon>Dikarya</taxon>
        <taxon>Basidiomycota</taxon>
        <taxon>Agaricomycotina</taxon>
        <taxon>Agaricomycetes</taxon>
        <taxon>Agaricomycetidae</taxon>
        <taxon>Boletales</taxon>
        <taxon>Sclerodermatineae</taxon>
        <taxon>Pisolithaceae</taxon>
        <taxon>Pisolithus</taxon>
    </lineage>
</organism>
<dbReference type="AlphaFoldDB" id="A0A0C3PUW4"/>
<keyword evidence="2" id="KW-1185">Reference proteome</keyword>
<reference evidence="2" key="2">
    <citation type="submission" date="2015-01" db="EMBL/GenBank/DDBJ databases">
        <title>Evolutionary Origins and Diversification of the Mycorrhizal Mutualists.</title>
        <authorList>
            <consortium name="DOE Joint Genome Institute"/>
            <consortium name="Mycorrhizal Genomics Consortium"/>
            <person name="Kohler A."/>
            <person name="Kuo A."/>
            <person name="Nagy L.G."/>
            <person name="Floudas D."/>
            <person name="Copeland A."/>
            <person name="Barry K.W."/>
            <person name="Cichocki N."/>
            <person name="Veneault-Fourrey C."/>
            <person name="LaButti K."/>
            <person name="Lindquist E.A."/>
            <person name="Lipzen A."/>
            <person name="Lundell T."/>
            <person name="Morin E."/>
            <person name="Murat C."/>
            <person name="Riley R."/>
            <person name="Ohm R."/>
            <person name="Sun H."/>
            <person name="Tunlid A."/>
            <person name="Henrissat B."/>
            <person name="Grigoriev I.V."/>
            <person name="Hibbett D.S."/>
            <person name="Martin F."/>
        </authorList>
    </citation>
    <scope>NUCLEOTIDE SEQUENCE [LARGE SCALE GENOMIC DNA]</scope>
    <source>
        <strain evidence="2">Marx 270</strain>
    </source>
</reference>
<dbReference type="InParanoid" id="A0A0C3PUW4"/>
<sequence length="149" mass="17653">MPYVFCSGWRWCLYYRNSGRRWRWRRGRGRGMGRRRRGGRDGGGSLLLLPLLICILAHFAKSIVGRERVLLASWVVTHATTRNEMKNSRNTRSERYLSWQRACNKSSLIMRYLHVMYPTEGVYETRFRCLTWHSDSSREQTRGVHVGIQ</sequence>
<evidence type="ECO:0000313" key="1">
    <source>
        <dbReference type="EMBL" id="KIO13056.1"/>
    </source>
</evidence>